<sequence length="126" mass="13113">MASKREMLEEILSDLADSLGADMLGALVATPDGQVVVSTMLKGGLSAEKLAAMAAAVVGTSERLSKVVEAGDFQDALIRCSKQNILSKKAGRRAILVCVIKSDANIGLLNIEVEDAIDRITSVLGA</sequence>
<evidence type="ECO:0000313" key="2">
    <source>
        <dbReference type="EMBL" id="OMH39959.1"/>
    </source>
</evidence>
<dbReference type="InterPro" id="IPR004942">
    <property type="entry name" value="Roadblock/LAMTOR2_dom"/>
</dbReference>
<proteinExistence type="predicted"/>
<dbReference type="Pfam" id="PF03259">
    <property type="entry name" value="Robl_LC7"/>
    <property type="match status" value="1"/>
</dbReference>
<evidence type="ECO:0000259" key="1">
    <source>
        <dbReference type="SMART" id="SM00960"/>
    </source>
</evidence>
<dbReference type="Gene3D" id="3.30.450.30">
    <property type="entry name" value="Dynein light chain 2a, cytoplasmic"/>
    <property type="match status" value="1"/>
</dbReference>
<dbReference type="STRING" id="1914305.BLW93_07775"/>
<evidence type="ECO:0000313" key="3">
    <source>
        <dbReference type="Proteomes" id="UP000187408"/>
    </source>
</evidence>
<dbReference type="OrthoDB" id="14265at2"/>
<keyword evidence="3" id="KW-1185">Reference proteome</keyword>
<dbReference type="Proteomes" id="UP000187408">
    <property type="component" value="Unassembled WGS sequence"/>
</dbReference>
<dbReference type="AlphaFoldDB" id="A0A1R1MJM5"/>
<gene>
    <name evidence="2" type="ORF">BLW93_07775</name>
</gene>
<protein>
    <recommendedName>
        <fullName evidence="1">Roadblock/LAMTOR2 domain-containing protein</fullName>
    </recommendedName>
</protein>
<dbReference type="SMART" id="SM00960">
    <property type="entry name" value="Robl_LC7"/>
    <property type="match status" value="1"/>
</dbReference>
<comment type="caution">
    <text evidence="2">The sequence shown here is derived from an EMBL/GenBank/DDBJ whole genome shotgun (WGS) entry which is preliminary data.</text>
</comment>
<reference evidence="2 3" key="1">
    <citation type="submission" date="2016-10" db="EMBL/GenBank/DDBJ databases">
        <title>Genome sequence of a sulfur-reducing bacterium Desulfurobacterium indicum K6013.</title>
        <authorList>
            <person name="Cao J."/>
            <person name="Shao Z."/>
            <person name="Alain K."/>
            <person name="Jebbar M."/>
        </authorList>
    </citation>
    <scope>NUCLEOTIDE SEQUENCE [LARGE SCALE GENOMIC DNA]</scope>
    <source>
        <strain evidence="2 3">K6013</strain>
    </source>
</reference>
<feature type="domain" description="Roadblock/LAMTOR2" evidence="1">
    <location>
        <begin position="8"/>
        <end position="100"/>
    </location>
</feature>
<dbReference type="EMBL" id="MOEN01000036">
    <property type="protein sequence ID" value="OMH39959.1"/>
    <property type="molecule type" value="Genomic_DNA"/>
</dbReference>
<organism evidence="2 3">
    <name type="scientific">Desulfurobacterium indicum</name>
    <dbReference type="NCBI Taxonomy" id="1914305"/>
    <lineage>
        <taxon>Bacteria</taxon>
        <taxon>Pseudomonadati</taxon>
        <taxon>Aquificota</taxon>
        <taxon>Aquificia</taxon>
        <taxon>Desulfurobacteriales</taxon>
        <taxon>Desulfurobacteriaceae</taxon>
        <taxon>Desulfurobacterium</taxon>
    </lineage>
</organism>
<accession>A0A1R1MJM5</accession>
<dbReference type="SUPFAM" id="SSF103196">
    <property type="entry name" value="Roadblock/LC7 domain"/>
    <property type="match status" value="1"/>
</dbReference>
<name>A0A1R1MJM5_9BACT</name>
<dbReference type="RefSeq" id="WP_076713527.1">
    <property type="nucleotide sequence ID" value="NZ_MOEN01000036.1"/>
</dbReference>